<gene>
    <name evidence="1" type="ORF">A4X13_0g5172</name>
</gene>
<accession>A0A177TEY5</accession>
<dbReference type="EMBL" id="LWDF02000382">
    <property type="protein sequence ID" value="KAE8249537.1"/>
    <property type="molecule type" value="Genomic_DNA"/>
</dbReference>
<dbReference type="AlphaFoldDB" id="A0A177TEY5"/>
<evidence type="ECO:0000313" key="2">
    <source>
        <dbReference type="Proteomes" id="UP000077521"/>
    </source>
</evidence>
<reference evidence="1" key="2">
    <citation type="journal article" date="2019" name="IMA Fungus">
        <title>Genome sequencing and comparison of five Tilletia species to identify candidate genes for the detection of regulated species infecting wheat.</title>
        <authorList>
            <person name="Nguyen H.D.T."/>
            <person name="Sultana T."/>
            <person name="Kesanakurti P."/>
            <person name="Hambleton S."/>
        </authorList>
    </citation>
    <scope>NUCLEOTIDE SEQUENCE</scope>
    <source>
        <strain evidence="1">DAOMC 236416</strain>
    </source>
</reference>
<dbReference type="Proteomes" id="UP000077521">
    <property type="component" value="Unassembled WGS sequence"/>
</dbReference>
<keyword evidence="2" id="KW-1185">Reference proteome</keyword>
<comment type="caution">
    <text evidence="1">The sequence shown here is derived from an EMBL/GenBank/DDBJ whole genome shotgun (WGS) entry which is preliminary data.</text>
</comment>
<proteinExistence type="predicted"/>
<reference evidence="1" key="1">
    <citation type="submission" date="2016-04" db="EMBL/GenBank/DDBJ databases">
        <authorList>
            <person name="Nguyen H.D."/>
            <person name="Samba Siva P."/>
            <person name="Cullis J."/>
            <person name="Levesque C.A."/>
            <person name="Hambleton S."/>
        </authorList>
    </citation>
    <scope>NUCLEOTIDE SEQUENCE</scope>
    <source>
        <strain evidence="1">DAOMC 236416</strain>
    </source>
</reference>
<organism evidence="1 2">
    <name type="scientific">Tilletia indica</name>
    <dbReference type="NCBI Taxonomy" id="43049"/>
    <lineage>
        <taxon>Eukaryota</taxon>
        <taxon>Fungi</taxon>
        <taxon>Dikarya</taxon>
        <taxon>Basidiomycota</taxon>
        <taxon>Ustilaginomycotina</taxon>
        <taxon>Exobasidiomycetes</taxon>
        <taxon>Tilletiales</taxon>
        <taxon>Tilletiaceae</taxon>
        <taxon>Tilletia</taxon>
    </lineage>
</organism>
<sequence length="142" mass="14734">MQLYSKSTLLFTILAAQPIAAAPAPSAGSSNAAVLSPSAVIVVSGVNSVIGLGGILGDAGFDSEGRIGYDNGLDNGHGGGENKFTEKKIKAIKHANEHMDVANVKPATNVDAGDASEDAHQSKADLIKFKKVKLYQGLIRRF</sequence>
<evidence type="ECO:0000313" key="1">
    <source>
        <dbReference type="EMBL" id="KAE8249537.1"/>
    </source>
</evidence>
<protein>
    <submittedName>
        <fullName evidence="1">Uncharacterized protein</fullName>
    </submittedName>
</protein>
<name>A0A177TEY5_9BASI</name>